<sequence>VLLLQQPARLRRLPAALGCRHRRPAPDLRPV</sequence>
<reference evidence="1" key="1">
    <citation type="submission" date="2020-02" db="EMBL/GenBank/DDBJ databases">
        <authorList>
            <person name="Meier V. D."/>
        </authorList>
    </citation>
    <scope>NUCLEOTIDE SEQUENCE</scope>
    <source>
        <strain evidence="1">AVDCRST_MAG36</strain>
    </source>
</reference>
<feature type="non-terminal residue" evidence="1">
    <location>
        <position position="1"/>
    </location>
</feature>
<proteinExistence type="predicted"/>
<feature type="non-terminal residue" evidence="1">
    <location>
        <position position="31"/>
    </location>
</feature>
<organism evidence="1">
    <name type="scientific">uncultured Nocardioidaceae bacterium</name>
    <dbReference type="NCBI Taxonomy" id="253824"/>
    <lineage>
        <taxon>Bacteria</taxon>
        <taxon>Bacillati</taxon>
        <taxon>Actinomycetota</taxon>
        <taxon>Actinomycetes</taxon>
        <taxon>Propionibacteriales</taxon>
        <taxon>Nocardioidaceae</taxon>
        <taxon>environmental samples</taxon>
    </lineage>
</organism>
<gene>
    <name evidence="1" type="ORF">AVDCRST_MAG36-1300</name>
</gene>
<protein>
    <submittedName>
        <fullName evidence="1">Uncharacterized protein</fullName>
    </submittedName>
</protein>
<dbReference type="AlphaFoldDB" id="A0A6J4LR60"/>
<evidence type="ECO:0000313" key="1">
    <source>
        <dbReference type="EMBL" id="CAA9338738.1"/>
    </source>
</evidence>
<name>A0A6J4LR60_9ACTN</name>
<dbReference type="EMBL" id="CADCUH010000078">
    <property type="protein sequence ID" value="CAA9338738.1"/>
    <property type="molecule type" value="Genomic_DNA"/>
</dbReference>
<accession>A0A6J4LR60</accession>